<name>A0A1T4UXL9_9GAMM</name>
<accession>A0A1T4UXL9</accession>
<reference evidence="3" key="1">
    <citation type="submission" date="2017-02" db="EMBL/GenBank/DDBJ databases">
        <authorList>
            <person name="Varghese N."/>
            <person name="Submissions S."/>
        </authorList>
    </citation>
    <scope>NUCLEOTIDE SEQUENCE [LARGE SCALE GENOMIC DNA]</scope>
    <source>
        <strain evidence="3">DSM 22720</strain>
    </source>
</reference>
<keyword evidence="3" id="KW-1185">Reference proteome</keyword>
<organism evidence="2 3">
    <name type="scientific">Enterovibrio nigricans DSM 22720</name>
    <dbReference type="NCBI Taxonomy" id="1121868"/>
    <lineage>
        <taxon>Bacteria</taxon>
        <taxon>Pseudomonadati</taxon>
        <taxon>Pseudomonadota</taxon>
        <taxon>Gammaproteobacteria</taxon>
        <taxon>Vibrionales</taxon>
        <taxon>Vibrionaceae</taxon>
        <taxon>Enterovibrio</taxon>
    </lineage>
</organism>
<evidence type="ECO:0000256" key="1">
    <source>
        <dbReference type="SAM" id="MobiDB-lite"/>
    </source>
</evidence>
<dbReference type="EMBL" id="FUXU01000035">
    <property type="protein sequence ID" value="SKA57376.1"/>
    <property type="molecule type" value="Genomic_DNA"/>
</dbReference>
<feature type="region of interest" description="Disordered" evidence="1">
    <location>
        <begin position="14"/>
        <end position="54"/>
    </location>
</feature>
<proteinExistence type="predicted"/>
<dbReference type="Proteomes" id="UP000190162">
    <property type="component" value="Unassembled WGS sequence"/>
</dbReference>
<sequence length="54" mass="6353">MNVNLDGRLLADVRASDRSETQRHRKRYTNLPSRVSLTLEGKQDKISAQQREWQ</sequence>
<evidence type="ECO:0000313" key="3">
    <source>
        <dbReference type="Proteomes" id="UP000190162"/>
    </source>
</evidence>
<protein>
    <submittedName>
        <fullName evidence="2">Uncharacterized protein</fullName>
    </submittedName>
</protein>
<evidence type="ECO:0000313" key="2">
    <source>
        <dbReference type="EMBL" id="SKA57376.1"/>
    </source>
</evidence>
<dbReference type="AlphaFoldDB" id="A0A1T4UXL9"/>
<gene>
    <name evidence="2" type="ORF">SAMN02745132_02748</name>
</gene>